<dbReference type="Pfam" id="PF00382">
    <property type="entry name" value="TFIIB"/>
    <property type="match status" value="2"/>
</dbReference>
<dbReference type="GO" id="GO:0097550">
    <property type="term" value="C:transcription preinitiation complex"/>
    <property type="evidence" value="ECO:0007669"/>
    <property type="project" value="TreeGrafter"/>
</dbReference>
<feature type="domain" description="Transcription factor TFIIB cyclin-like" evidence="3">
    <location>
        <begin position="69"/>
        <end position="142"/>
    </location>
</feature>
<dbReference type="PANTHER" id="PTHR11618">
    <property type="entry name" value="TRANSCRIPTION INITIATION FACTOR IIB-RELATED"/>
    <property type="match status" value="1"/>
</dbReference>
<keyword evidence="5" id="KW-1185">Reference proteome</keyword>
<reference evidence="4 5" key="1">
    <citation type="journal article" date="2013" name="Curr. Biol.">
        <title>The Genome of the Foraminiferan Reticulomyxa filosa.</title>
        <authorList>
            <person name="Glockner G."/>
            <person name="Hulsmann N."/>
            <person name="Schleicher M."/>
            <person name="Noegel A.A."/>
            <person name="Eichinger L."/>
            <person name="Gallinger C."/>
            <person name="Pawlowski J."/>
            <person name="Sierra R."/>
            <person name="Euteneuer U."/>
            <person name="Pillet L."/>
            <person name="Moustafa A."/>
            <person name="Platzer M."/>
            <person name="Groth M."/>
            <person name="Szafranski K."/>
            <person name="Schliwa M."/>
        </authorList>
    </citation>
    <scope>NUCLEOTIDE SEQUENCE [LARGE SCALE GENOMIC DNA]</scope>
</reference>
<protein>
    <submittedName>
        <fullName evidence="4">General transcription factor IIB-like protein</fullName>
    </submittedName>
</protein>
<gene>
    <name evidence="4" type="ORF">RFI_05532</name>
</gene>
<evidence type="ECO:0000259" key="3">
    <source>
        <dbReference type="Pfam" id="PF00382"/>
    </source>
</evidence>
<accession>X6P208</accession>
<sequence>EQKKKRLNEATKNKKYKLINKFIGGDNSTRLQALQQSTAGNMMQKRLAQALALIRRKCRGGANAASGSGLHLPIDVQNMAGELFKIISELKEFKGKQFTPKVACCVYIAAKQCRCDRPLKELCQEFQTTTADVKKVHTEIKKQQAAGRIVMPKASRTFNRESTAEIYALRYCNELKLPFHTVGRNIQEIVKNIEKFGLLSGKQPTTIAAVAVYLGSAVLDEEKLNKSFKDISSVSSVTETTIQNALRPLHAIRDKLLPPGYGDMLKIEHLPLK</sequence>
<feature type="domain" description="Transcription factor TFIIB cyclin-like" evidence="3">
    <location>
        <begin position="165"/>
        <end position="247"/>
    </location>
</feature>
<name>X6P208_RETFI</name>
<dbReference type="InterPro" id="IPR036915">
    <property type="entry name" value="Cyclin-like_sf"/>
</dbReference>
<keyword evidence="1" id="KW-0805">Transcription regulation</keyword>
<dbReference type="OrthoDB" id="25790at2759"/>
<dbReference type="GO" id="GO:0005634">
    <property type="term" value="C:nucleus"/>
    <property type="evidence" value="ECO:0007669"/>
    <property type="project" value="TreeGrafter"/>
</dbReference>
<dbReference type="Proteomes" id="UP000023152">
    <property type="component" value="Unassembled WGS sequence"/>
</dbReference>
<dbReference type="EMBL" id="ASPP01004828">
    <property type="protein sequence ID" value="ETO31592.1"/>
    <property type="molecule type" value="Genomic_DNA"/>
</dbReference>
<evidence type="ECO:0000313" key="5">
    <source>
        <dbReference type="Proteomes" id="UP000023152"/>
    </source>
</evidence>
<evidence type="ECO:0000313" key="4">
    <source>
        <dbReference type="EMBL" id="ETO31592.1"/>
    </source>
</evidence>
<feature type="non-terminal residue" evidence="4">
    <location>
        <position position="1"/>
    </location>
</feature>
<keyword evidence="2" id="KW-0804">Transcription</keyword>
<proteinExistence type="predicted"/>
<dbReference type="GO" id="GO:0070897">
    <property type="term" value="P:transcription preinitiation complex assembly"/>
    <property type="evidence" value="ECO:0007669"/>
    <property type="project" value="InterPro"/>
</dbReference>
<dbReference type="GO" id="GO:0017025">
    <property type="term" value="F:TBP-class protein binding"/>
    <property type="evidence" value="ECO:0007669"/>
    <property type="project" value="InterPro"/>
</dbReference>
<organism evidence="4 5">
    <name type="scientific">Reticulomyxa filosa</name>
    <dbReference type="NCBI Taxonomy" id="46433"/>
    <lineage>
        <taxon>Eukaryota</taxon>
        <taxon>Sar</taxon>
        <taxon>Rhizaria</taxon>
        <taxon>Retaria</taxon>
        <taxon>Foraminifera</taxon>
        <taxon>Monothalamids</taxon>
        <taxon>Reticulomyxidae</taxon>
        <taxon>Reticulomyxa</taxon>
    </lineage>
</organism>
<dbReference type="SUPFAM" id="SSF47954">
    <property type="entry name" value="Cyclin-like"/>
    <property type="match status" value="2"/>
</dbReference>
<dbReference type="PANTHER" id="PTHR11618:SF13">
    <property type="entry name" value="TRANSCRIPTION INITIATION FACTOR IIB"/>
    <property type="match status" value="1"/>
</dbReference>
<evidence type="ECO:0000256" key="2">
    <source>
        <dbReference type="ARBA" id="ARBA00023163"/>
    </source>
</evidence>
<evidence type="ECO:0000256" key="1">
    <source>
        <dbReference type="ARBA" id="ARBA00023015"/>
    </source>
</evidence>
<dbReference type="AlphaFoldDB" id="X6P208"/>
<dbReference type="PRINTS" id="PR00685">
    <property type="entry name" value="TIFACTORIIB"/>
</dbReference>
<dbReference type="GO" id="GO:0006367">
    <property type="term" value="P:transcription initiation at RNA polymerase II promoter"/>
    <property type="evidence" value="ECO:0007669"/>
    <property type="project" value="TreeGrafter"/>
</dbReference>
<dbReference type="GO" id="GO:0016251">
    <property type="term" value="F:RNA polymerase II general transcription initiation factor activity"/>
    <property type="evidence" value="ECO:0007669"/>
    <property type="project" value="TreeGrafter"/>
</dbReference>
<dbReference type="InterPro" id="IPR000812">
    <property type="entry name" value="TFIIB"/>
</dbReference>
<dbReference type="Gene3D" id="1.10.472.10">
    <property type="entry name" value="Cyclin-like"/>
    <property type="match status" value="2"/>
</dbReference>
<comment type="caution">
    <text evidence="4">The sequence shown here is derived from an EMBL/GenBank/DDBJ whole genome shotgun (WGS) entry which is preliminary data.</text>
</comment>
<dbReference type="InterPro" id="IPR013150">
    <property type="entry name" value="TFIIB_cyclin"/>
</dbReference>